<dbReference type="Proteomes" id="UP001189429">
    <property type="component" value="Unassembled WGS sequence"/>
</dbReference>
<accession>A0ABN9Q2V9</accession>
<reference evidence="1" key="1">
    <citation type="submission" date="2023-10" db="EMBL/GenBank/DDBJ databases">
        <authorList>
            <person name="Chen Y."/>
            <person name="Shah S."/>
            <person name="Dougan E. K."/>
            <person name="Thang M."/>
            <person name="Chan C."/>
        </authorList>
    </citation>
    <scope>NUCLEOTIDE SEQUENCE [LARGE SCALE GENOMIC DNA]</scope>
</reference>
<sequence length="410" mass="44949">MGKGFALAEACRNLLAFMQLLKASPTIVYRETGSMLLDLRKQHNHYMAEADAGSWTWLALPFVELPRWPGPALPAVTFWLKHACIGRQSVGRVLAPRRGRPYPLAMKRPAAAMKRPGAASTAVGVPCSFEAMAAQAGLSDSASQGEIIRVAEALTREFWSCPRYMGAAGMFSGSGRLARWMRRAGLQCPEFDKYGRGESEGVCTLAGMAFACRIVLSIKPKWTLVIAPPSREWAGDTLRINGRDDLVNGKISAEGMEANDLALAVAHFIAMCVVRDVFFMVVMPFDCQSFFEYPAVNSALRLGRAAITTTYQGNWQRISTNKRTLVSSNIAEDKMARLLCECPLPDSTHIDEVSSCGRGVVKWSDGTYELNEWTFFYDGFAKELVAVVAAAAELPHPVFEAVLVNDSESD</sequence>
<comment type="caution">
    <text evidence="1">The sequence shown here is derived from an EMBL/GenBank/DDBJ whole genome shotgun (WGS) entry which is preliminary data.</text>
</comment>
<organism evidence="1 2">
    <name type="scientific">Prorocentrum cordatum</name>
    <dbReference type="NCBI Taxonomy" id="2364126"/>
    <lineage>
        <taxon>Eukaryota</taxon>
        <taxon>Sar</taxon>
        <taxon>Alveolata</taxon>
        <taxon>Dinophyceae</taxon>
        <taxon>Prorocentrales</taxon>
        <taxon>Prorocentraceae</taxon>
        <taxon>Prorocentrum</taxon>
    </lineage>
</organism>
<proteinExistence type="predicted"/>
<dbReference type="EMBL" id="CAUYUJ010002014">
    <property type="protein sequence ID" value="CAK0798776.1"/>
    <property type="molecule type" value="Genomic_DNA"/>
</dbReference>
<gene>
    <name evidence="1" type="ORF">PCOR1329_LOCUS7439</name>
</gene>
<name>A0ABN9Q2V9_9DINO</name>
<evidence type="ECO:0000313" key="1">
    <source>
        <dbReference type="EMBL" id="CAK0798776.1"/>
    </source>
</evidence>
<keyword evidence="2" id="KW-1185">Reference proteome</keyword>
<protein>
    <submittedName>
        <fullName evidence="1">Uncharacterized protein</fullName>
    </submittedName>
</protein>
<evidence type="ECO:0000313" key="2">
    <source>
        <dbReference type="Proteomes" id="UP001189429"/>
    </source>
</evidence>